<protein>
    <submittedName>
        <fullName evidence="1">Uncharacterized protein</fullName>
    </submittedName>
</protein>
<organism evidence="1 2">
    <name type="scientific">Aspergillus novofumigatus (strain IBT 16806)</name>
    <dbReference type="NCBI Taxonomy" id="1392255"/>
    <lineage>
        <taxon>Eukaryota</taxon>
        <taxon>Fungi</taxon>
        <taxon>Dikarya</taxon>
        <taxon>Ascomycota</taxon>
        <taxon>Pezizomycotina</taxon>
        <taxon>Eurotiomycetes</taxon>
        <taxon>Eurotiomycetidae</taxon>
        <taxon>Eurotiales</taxon>
        <taxon>Aspergillaceae</taxon>
        <taxon>Aspergillus</taxon>
        <taxon>Aspergillus subgen. Fumigati</taxon>
    </lineage>
</organism>
<proteinExistence type="predicted"/>
<keyword evidence="2" id="KW-1185">Reference proteome</keyword>
<dbReference type="AlphaFoldDB" id="A0A2I1BRZ5"/>
<evidence type="ECO:0000313" key="1">
    <source>
        <dbReference type="EMBL" id="PKX88158.1"/>
    </source>
</evidence>
<gene>
    <name evidence="1" type="ORF">P174DRAFT_237089</name>
</gene>
<dbReference type="Proteomes" id="UP000234474">
    <property type="component" value="Unassembled WGS sequence"/>
</dbReference>
<reference evidence="2" key="1">
    <citation type="journal article" date="2018" name="Proc. Natl. Acad. Sci. U.S.A.">
        <title>Linking secondary metabolites to gene clusters through genome sequencing of six diverse Aspergillus species.</title>
        <authorList>
            <person name="Kaerboelling I."/>
            <person name="Vesth T.C."/>
            <person name="Frisvad J.C."/>
            <person name="Nybo J.L."/>
            <person name="Theobald S."/>
            <person name="Kuo A."/>
            <person name="Bowyer P."/>
            <person name="Matsuda Y."/>
            <person name="Mondo S."/>
            <person name="Lyhne E.K."/>
            <person name="Kogle M.E."/>
            <person name="Clum A."/>
            <person name="Lipzen A."/>
            <person name="Salamov A."/>
            <person name="Ngan C.Y."/>
            <person name="Daum C."/>
            <person name="Chiniquy J."/>
            <person name="Barry K."/>
            <person name="LaButti K."/>
            <person name="Haridas S."/>
            <person name="Simmons B.A."/>
            <person name="Magnuson J.K."/>
            <person name="Mortensen U.H."/>
            <person name="Larsen T.O."/>
            <person name="Grigoriev I.V."/>
            <person name="Baker S.E."/>
            <person name="Andersen M.R."/>
        </authorList>
    </citation>
    <scope>NUCLEOTIDE SEQUENCE [LARGE SCALE GENOMIC DNA]</scope>
    <source>
        <strain evidence="2">IBT 16806</strain>
    </source>
</reference>
<evidence type="ECO:0000313" key="2">
    <source>
        <dbReference type="Proteomes" id="UP000234474"/>
    </source>
</evidence>
<comment type="caution">
    <text evidence="1">The sequence shown here is derived from an EMBL/GenBank/DDBJ whole genome shotgun (WGS) entry which is preliminary data.</text>
</comment>
<dbReference type="VEuPathDB" id="FungiDB:P174DRAFT_237089"/>
<sequence>MVRLVFRPYTQIRRSICTSEPLRASTRVSSGFALFRHSSPSFGSPQLRSYSNPSEDIRIGRWCAPRGAPTSVRFHCAYGFDTRTLA</sequence>
<dbReference type="EMBL" id="MSZS01000058">
    <property type="protein sequence ID" value="PKX88158.1"/>
    <property type="molecule type" value="Genomic_DNA"/>
</dbReference>
<accession>A0A2I1BRZ5</accession>
<name>A0A2I1BRZ5_ASPN1</name>
<dbReference type="OrthoDB" id="4383837at2759"/>